<dbReference type="InterPro" id="IPR036922">
    <property type="entry name" value="Rieske_2Fe-2S_sf"/>
</dbReference>
<dbReference type="GO" id="GO:0046872">
    <property type="term" value="F:metal ion binding"/>
    <property type="evidence" value="ECO:0007669"/>
    <property type="project" value="UniProtKB-KW"/>
</dbReference>
<dbReference type="AlphaFoldDB" id="A0A369ASB3"/>
<keyword evidence="2" id="KW-0479">Metal-binding</keyword>
<protein>
    <submittedName>
        <fullName evidence="6">Biphenyl 2,3-dioxygenase ferredoxin subunit</fullName>
    </submittedName>
</protein>
<dbReference type="CDD" id="cd03528">
    <property type="entry name" value="Rieske_RO_ferredoxin"/>
    <property type="match status" value="1"/>
</dbReference>
<feature type="domain" description="Rieske" evidence="5">
    <location>
        <begin position="4"/>
        <end position="100"/>
    </location>
</feature>
<evidence type="ECO:0000256" key="2">
    <source>
        <dbReference type="ARBA" id="ARBA00022723"/>
    </source>
</evidence>
<evidence type="ECO:0000313" key="7">
    <source>
        <dbReference type="Proteomes" id="UP000252174"/>
    </source>
</evidence>
<keyword evidence="1" id="KW-0001">2Fe-2S</keyword>
<evidence type="ECO:0000259" key="5">
    <source>
        <dbReference type="PROSITE" id="PS51296"/>
    </source>
</evidence>
<dbReference type="PROSITE" id="PS51296">
    <property type="entry name" value="RIESKE"/>
    <property type="match status" value="1"/>
</dbReference>
<evidence type="ECO:0000256" key="3">
    <source>
        <dbReference type="ARBA" id="ARBA00023004"/>
    </source>
</evidence>
<comment type="caution">
    <text evidence="6">The sequence shown here is derived from an EMBL/GenBank/DDBJ whole genome shotgun (WGS) entry which is preliminary data.</text>
</comment>
<dbReference type="SUPFAM" id="SSF50022">
    <property type="entry name" value="ISP domain"/>
    <property type="match status" value="1"/>
</dbReference>
<reference evidence="6 7" key="1">
    <citation type="submission" date="2018-07" db="EMBL/GenBank/DDBJ databases">
        <title>Genomic Encyclopedia of Type Strains, Phase IV (KMG-IV): sequencing the most valuable type-strain genomes for metagenomic binning, comparative biology and taxonomic classification.</title>
        <authorList>
            <person name="Goeker M."/>
        </authorList>
    </citation>
    <scope>NUCLEOTIDE SEQUENCE [LARGE SCALE GENOMIC DNA]</scope>
    <source>
        <strain evidence="6 7">DSM 100911</strain>
    </source>
</reference>
<dbReference type="GO" id="GO:0051537">
    <property type="term" value="F:2 iron, 2 sulfur cluster binding"/>
    <property type="evidence" value="ECO:0007669"/>
    <property type="project" value="UniProtKB-KW"/>
</dbReference>
<dbReference type="EMBL" id="QPJU01000001">
    <property type="protein sequence ID" value="RCX11903.1"/>
    <property type="molecule type" value="Genomic_DNA"/>
</dbReference>
<dbReference type="Pfam" id="PF00355">
    <property type="entry name" value="Rieske"/>
    <property type="match status" value="1"/>
</dbReference>
<keyword evidence="6" id="KW-0223">Dioxygenase</keyword>
<keyword evidence="7" id="KW-1185">Reference proteome</keyword>
<sequence>MAFTKACSVDDVPPGEALQVSHDAQKVAIFNVDGEFFATQDQCTHGEWSLSEGGYLDGDVVECSLHMGKFCVRTGKVKSPPPCEPLKVYPIRIEGRDVLVDFSAAALHA</sequence>
<evidence type="ECO:0000313" key="6">
    <source>
        <dbReference type="EMBL" id="RCX11903.1"/>
    </source>
</evidence>
<dbReference type="OrthoDB" id="9800167at2"/>
<dbReference type="Gene3D" id="2.102.10.10">
    <property type="entry name" value="Rieske [2Fe-2S] iron-sulphur domain"/>
    <property type="match status" value="1"/>
</dbReference>
<dbReference type="InterPro" id="IPR017941">
    <property type="entry name" value="Rieske_2Fe-2S"/>
</dbReference>
<evidence type="ECO:0000256" key="4">
    <source>
        <dbReference type="ARBA" id="ARBA00023014"/>
    </source>
</evidence>
<evidence type="ECO:0000256" key="1">
    <source>
        <dbReference type="ARBA" id="ARBA00022714"/>
    </source>
</evidence>
<dbReference type="PANTHER" id="PTHR21496:SF23">
    <property type="entry name" value="3-PHENYLPROPIONATE_CINNAMIC ACID DIOXYGENASE FERREDOXIN SUBUNIT"/>
    <property type="match status" value="1"/>
</dbReference>
<accession>A0A369ASB3</accession>
<dbReference type="PANTHER" id="PTHR21496">
    <property type="entry name" value="FERREDOXIN-RELATED"/>
    <property type="match status" value="1"/>
</dbReference>
<name>A0A369ASB3_9BURK</name>
<gene>
    <name evidence="6" type="ORF">DFR45_101438</name>
</gene>
<dbReference type="Proteomes" id="UP000252174">
    <property type="component" value="Unassembled WGS sequence"/>
</dbReference>
<keyword evidence="6" id="KW-0560">Oxidoreductase</keyword>
<dbReference type="GO" id="GO:0051213">
    <property type="term" value="F:dioxygenase activity"/>
    <property type="evidence" value="ECO:0007669"/>
    <property type="project" value="UniProtKB-KW"/>
</dbReference>
<dbReference type="RefSeq" id="WP_114482035.1">
    <property type="nucleotide sequence ID" value="NZ_QPJU01000001.1"/>
</dbReference>
<keyword evidence="3" id="KW-0408">Iron</keyword>
<organism evidence="6 7">
    <name type="scientific">Extensimonas vulgaris</name>
    <dbReference type="NCBI Taxonomy" id="1031594"/>
    <lineage>
        <taxon>Bacteria</taxon>
        <taxon>Pseudomonadati</taxon>
        <taxon>Pseudomonadota</taxon>
        <taxon>Betaproteobacteria</taxon>
        <taxon>Burkholderiales</taxon>
        <taxon>Comamonadaceae</taxon>
        <taxon>Extensimonas</taxon>
    </lineage>
</organism>
<keyword evidence="4" id="KW-0411">Iron-sulfur</keyword>
<proteinExistence type="predicted"/>